<feature type="compositionally biased region" description="Basic residues" evidence="1">
    <location>
        <begin position="222"/>
        <end position="247"/>
    </location>
</feature>
<feature type="region of interest" description="Disordered" evidence="1">
    <location>
        <begin position="65"/>
        <end position="93"/>
    </location>
</feature>
<name>A0A6J7ECP3_9ZZZZ</name>
<evidence type="ECO:0000313" key="2">
    <source>
        <dbReference type="EMBL" id="CAB4879085.1"/>
    </source>
</evidence>
<gene>
    <name evidence="2" type="ORF">UFOPK3423_01183</name>
</gene>
<accession>A0A6J7ECP3</accession>
<feature type="compositionally biased region" description="Basic and acidic residues" evidence="1">
    <location>
        <begin position="82"/>
        <end position="93"/>
    </location>
</feature>
<evidence type="ECO:0000256" key="1">
    <source>
        <dbReference type="SAM" id="MobiDB-lite"/>
    </source>
</evidence>
<feature type="region of interest" description="Disordered" evidence="1">
    <location>
        <begin position="263"/>
        <end position="313"/>
    </location>
</feature>
<reference evidence="2" key="1">
    <citation type="submission" date="2020-05" db="EMBL/GenBank/DDBJ databases">
        <authorList>
            <person name="Chiriac C."/>
            <person name="Salcher M."/>
            <person name="Ghai R."/>
            <person name="Kavagutti S V."/>
        </authorList>
    </citation>
    <scope>NUCLEOTIDE SEQUENCE</scope>
</reference>
<proteinExistence type="predicted"/>
<protein>
    <submittedName>
        <fullName evidence="2">Unannotated protein</fullName>
    </submittedName>
</protein>
<feature type="compositionally biased region" description="Basic residues" evidence="1">
    <location>
        <begin position="290"/>
        <end position="303"/>
    </location>
</feature>
<feature type="compositionally biased region" description="Low complexity" evidence="1">
    <location>
        <begin position="201"/>
        <end position="217"/>
    </location>
</feature>
<feature type="compositionally biased region" description="Basic and acidic residues" evidence="1">
    <location>
        <begin position="304"/>
        <end position="313"/>
    </location>
</feature>
<dbReference type="EMBL" id="CAFBLQ010000139">
    <property type="protein sequence ID" value="CAB4879085.1"/>
    <property type="molecule type" value="Genomic_DNA"/>
</dbReference>
<feature type="region of interest" description="Disordered" evidence="1">
    <location>
        <begin position="164"/>
        <end position="247"/>
    </location>
</feature>
<feature type="compositionally biased region" description="Basic and acidic residues" evidence="1">
    <location>
        <begin position="188"/>
        <end position="199"/>
    </location>
</feature>
<organism evidence="2">
    <name type="scientific">freshwater metagenome</name>
    <dbReference type="NCBI Taxonomy" id="449393"/>
    <lineage>
        <taxon>unclassified sequences</taxon>
        <taxon>metagenomes</taxon>
        <taxon>ecological metagenomes</taxon>
    </lineage>
</organism>
<dbReference type="AlphaFoldDB" id="A0A6J7ECP3"/>
<sequence>MAGARHRGHPRRALVVCGARLGRLLGLGPGRERLAAAVAHRYGVPPLGDDPRAARDVEGLECVADPRDRDPLHPRHVPRAVGDPRFDPRVRDRGQPDRLGVHCAALRDACRVGVPRRLAAVRCPALRGPSRFAPLARVAVPRQQPRLRGADLRRALGNVLPADLRGDHRQQGRGRAAVVRPLHRAARSRADPADGDRSRRALAPGHAPAPLAHPARAGGRGRCCHRRGPRGRVGRHRPHHHRSAVHRRLVLDRRRLAGALARHARAAGDDWGESRPGARRSRPAQPPTLRRLHRAHRRRRDLHRRGGLDRVPA</sequence>